<sequence>MATKKNRGTYRAQGIGINTTEDEFTAALKDQLTNDEKGRYKFDTRLAPCCIEPQSYQIATFRVTSTPFVTSGAETTVTPLTSETPSFLERERPSLDLRGITIQIDPDFYGLTQLYHVPEDKIKIDIVALSGLNSHAYGSWIGPQSGGRKPMWLQDFLGQDEQLKYCRTMVFGYDTKYDSKAQFWIEDYVNILLTELNKARRREEERKRPLVLMGHSFGGTVLTHAYVTASEDEKYKDLYDSITNIFFFGVPFAGIELDDVRSMLEDNEELSDQCRWIDGQGRELVNYIDYETARLTKTTRTFMKKIPENRTYIHSFYEKYKTPEVIKLENGDFARRGTPKLIVQERSVELGIPDFEETMAAEADHSTIVKLSNPQDKTYTTVRDRLIETLQRLESPAHVEWPLVSPEAAKIARSLKTCNKNITHALAIDQSIQIQKVSRKLDLGALPTAEGAEYGSFKDQHESECLPNTRVQLLKDIENWVEDPRGHCIFWLNGVAGTGKSTISRTVAKKLKDKDLLASSFFFRRGEKDRGDASKFFTTLAIQLANYIDDIAPSIQKVIEQYPRIASMNNEEQFTKLIFNPLLELAYASQFSQQSSLPTKAVLVIDALDECDREQDQELIVSLLAKLEKIKSIKIYVFLTSRPELPLRISFEKLPGNMHRDMILHKIPGIQEDITTFLEFEFAKIRDLYLLPLEWPGSEQIGKLAAMAVPLFIFAATACRFIADTDPEEQIEIVMSYQSNWHISQLEATYLPILHRLKQKAISYQTLITEFQQIVGTIINLAIPMSIPSLSKFLAISERKVAGRLRQLHSVLEVPKPSSRSATQTNINAPIRILHLSFRDFLSGESLRDSVEFRDFQIDEKEAHRNIYRKCIEFMSEHLKKDICNLRVPGIFRSDIDESLITKYLPTELQYSCRYWVYHLERSRDKVQDAGIVDVFLRQHTLHWLEAVSLSGEMYEMVYIIDALKAAVDGENISALVYDIQRFVRQNQTIINRAPLQVYWSALLFAPKKSILKSTFDPRNIIPEVELTRSSTVQEQWSAVLQTLEGHTRTVTSLAFSANGGLLASGSFDRTVRVWDVATGALLHVFRGHRSAIGDVILYTVDGGEFVASTSNDGTVKLWGVTNGALVRTLVYIGRVIALAPAKYGNTVVLASVSEDGRVRIWDVTDGALVRVLEGHKRDVNTVAFSGDGKMLASGSDDETAIIWDAITGELLHMLEFNSPVKRITFSTNVNILAIVDRDGTVGMADAITGGLLWRLDLNTGMIVGMRFSTDERKLVLVSETGTIQALDVATSAIVEEYEGSGGSEFSRVALSKHEEILASTGNRGGVKIMEMRIGCSLSGSQKSGKRTARVQGLAISDDGKTLASVSANVEVNVWDLATGDLRRTMKINRGNDSYWKIAVSPDGKLVALDLETPSGDYSIVVWNTITGDRLQRLQAISYKSIECIVFSPNDEMIASSSRDCRIRIWNTSTWELLHVLQEHTDGVNQIAFAPDSKTLASASDDRTVRVWDLVTGTLLQTLNGHSSPVEGVAFSGDGKLLASASLDSKIQVWDVATWAPQQKFSTKFMPNRISFSKNNRYIITRGTKGEVFPLNTNEYLPRNQYEPIIVHDQWVIRAGERLLYLPGDNKPWCEAVYGNTVCLGHRPGGFSILRFKYPPSSSWL</sequence>
<dbReference type="PANTHER" id="PTHR19879:SF9">
    <property type="entry name" value="TRANSCRIPTION INITIATION FACTOR TFIID SUBUNIT 5"/>
    <property type="match status" value="1"/>
</dbReference>
<reference evidence="5 6" key="1">
    <citation type="submission" date="2019-06" db="EMBL/GenBank/DDBJ databases">
        <authorList>
            <person name="Palmer J.M."/>
        </authorList>
    </citation>
    <scope>NUCLEOTIDE SEQUENCE [LARGE SCALE GENOMIC DNA]</scope>
    <source>
        <strain evidence="5 6">TWF106</strain>
    </source>
</reference>
<dbReference type="Proteomes" id="UP000472727">
    <property type="component" value="Unassembled WGS sequence"/>
</dbReference>
<dbReference type="CDD" id="cd00200">
    <property type="entry name" value="WD40"/>
    <property type="match status" value="1"/>
</dbReference>
<dbReference type="PROSITE" id="PS00678">
    <property type="entry name" value="WD_REPEATS_1"/>
    <property type="match status" value="5"/>
</dbReference>
<protein>
    <recommendedName>
        <fullName evidence="4">Nephrocystin 3-like N-terminal domain-containing protein</fullName>
    </recommendedName>
</protein>
<dbReference type="SUPFAM" id="SSF50998">
    <property type="entry name" value="Quinoprotein alcohol dehydrogenase-like"/>
    <property type="match status" value="1"/>
</dbReference>
<dbReference type="InterPro" id="IPR029058">
    <property type="entry name" value="AB_hydrolase_fold"/>
</dbReference>
<evidence type="ECO:0000256" key="1">
    <source>
        <dbReference type="ARBA" id="ARBA00022574"/>
    </source>
</evidence>
<evidence type="ECO:0000256" key="2">
    <source>
        <dbReference type="ARBA" id="ARBA00022737"/>
    </source>
</evidence>
<dbReference type="InterPro" id="IPR015943">
    <property type="entry name" value="WD40/YVTN_repeat-like_dom_sf"/>
</dbReference>
<feature type="repeat" description="WD" evidence="3">
    <location>
        <begin position="1044"/>
        <end position="1085"/>
    </location>
</feature>
<dbReference type="EMBL" id="WIWS01000036">
    <property type="protein sequence ID" value="KAF3219629.1"/>
    <property type="molecule type" value="Genomic_DNA"/>
</dbReference>
<dbReference type="InterPro" id="IPR027417">
    <property type="entry name" value="P-loop_NTPase"/>
</dbReference>
<dbReference type="Pfam" id="PF00400">
    <property type="entry name" value="WD40"/>
    <property type="match status" value="7"/>
</dbReference>
<dbReference type="PRINTS" id="PR00320">
    <property type="entry name" value="GPROTEINBRPT"/>
</dbReference>
<feature type="repeat" description="WD" evidence="3">
    <location>
        <begin position="1086"/>
        <end position="1129"/>
    </location>
</feature>
<feature type="repeat" description="WD" evidence="3">
    <location>
        <begin position="1477"/>
        <end position="1518"/>
    </location>
</feature>
<name>A0A7C8UL00_ORBOL</name>
<feature type="repeat" description="WD" evidence="3">
    <location>
        <begin position="1519"/>
        <end position="1554"/>
    </location>
</feature>
<evidence type="ECO:0000259" key="4">
    <source>
        <dbReference type="Pfam" id="PF24883"/>
    </source>
</evidence>
<dbReference type="InterPro" id="IPR019775">
    <property type="entry name" value="WD40_repeat_CS"/>
</dbReference>
<dbReference type="SMART" id="SM00320">
    <property type="entry name" value="WD40"/>
    <property type="match status" value="11"/>
</dbReference>
<dbReference type="Gene3D" id="3.40.50.1820">
    <property type="entry name" value="alpha/beta hydrolase"/>
    <property type="match status" value="1"/>
</dbReference>
<keyword evidence="2" id="KW-0677">Repeat</keyword>
<dbReference type="SUPFAM" id="SSF52540">
    <property type="entry name" value="P-loop containing nucleoside triphosphate hydrolases"/>
    <property type="match status" value="1"/>
</dbReference>
<dbReference type="PROSITE" id="PS50294">
    <property type="entry name" value="WD_REPEATS_REGION"/>
    <property type="match status" value="4"/>
</dbReference>
<dbReference type="InterPro" id="IPR036322">
    <property type="entry name" value="WD40_repeat_dom_sf"/>
</dbReference>
<feature type="repeat" description="WD" evidence="3">
    <location>
        <begin position="1442"/>
        <end position="1476"/>
    </location>
</feature>
<proteinExistence type="predicted"/>
<feature type="repeat" description="WD" evidence="3">
    <location>
        <begin position="1173"/>
        <end position="1214"/>
    </location>
</feature>
<evidence type="ECO:0000313" key="6">
    <source>
        <dbReference type="Proteomes" id="UP000472727"/>
    </source>
</evidence>
<dbReference type="PROSITE" id="PS50082">
    <property type="entry name" value="WD_REPEATS_2"/>
    <property type="match status" value="8"/>
</dbReference>
<dbReference type="InterPro" id="IPR011047">
    <property type="entry name" value="Quinoprotein_ADH-like_sf"/>
</dbReference>
<dbReference type="PANTHER" id="PTHR19879">
    <property type="entry name" value="TRANSCRIPTION INITIATION FACTOR TFIID"/>
    <property type="match status" value="1"/>
</dbReference>
<evidence type="ECO:0000256" key="3">
    <source>
        <dbReference type="PROSITE-ProRule" id="PRU00221"/>
    </source>
</evidence>
<feature type="repeat" description="WD" evidence="3">
    <location>
        <begin position="1150"/>
        <end position="1172"/>
    </location>
</feature>
<feature type="repeat" description="WD" evidence="3">
    <location>
        <begin position="1344"/>
        <end position="1385"/>
    </location>
</feature>
<dbReference type="InterPro" id="IPR020472">
    <property type="entry name" value="WD40_PAC1"/>
</dbReference>
<dbReference type="InterPro" id="IPR001680">
    <property type="entry name" value="WD40_rpt"/>
</dbReference>
<organism evidence="5 6">
    <name type="scientific">Orbilia oligospora</name>
    <name type="common">Nematode-trapping fungus</name>
    <name type="synonym">Arthrobotrys oligospora</name>
    <dbReference type="NCBI Taxonomy" id="2813651"/>
    <lineage>
        <taxon>Eukaryota</taxon>
        <taxon>Fungi</taxon>
        <taxon>Dikarya</taxon>
        <taxon>Ascomycota</taxon>
        <taxon>Pezizomycotina</taxon>
        <taxon>Orbiliomycetes</taxon>
        <taxon>Orbiliales</taxon>
        <taxon>Orbiliaceae</taxon>
        <taxon>Orbilia</taxon>
    </lineage>
</organism>
<dbReference type="Pfam" id="PF24883">
    <property type="entry name" value="NPHP3_N"/>
    <property type="match status" value="1"/>
</dbReference>
<keyword evidence="1 3" id="KW-0853">WD repeat</keyword>
<dbReference type="SUPFAM" id="SSF50978">
    <property type="entry name" value="WD40 repeat-like"/>
    <property type="match status" value="1"/>
</dbReference>
<dbReference type="InterPro" id="IPR056884">
    <property type="entry name" value="NPHP3-like_N"/>
</dbReference>
<comment type="caution">
    <text evidence="5">The sequence shown here is derived from an EMBL/GenBank/DDBJ whole genome shotgun (WGS) entry which is preliminary data.</text>
</comment>
<dbReference type="Gene3D" id="3.40.50.300">
    <property type="entry name" value="P-loop containing nucleotide triphosphate hydrolases"/>
    <property type="match status" value="1"/>
</dbReference>
<dbReference type="Gene3D" id="2.130.10.10">
    <property type="entry name" value="YVTN repeat-like/Quinoprotein amine dehydrogenase"/>
    <property type="match status" value="4"/>
</dbReference>
<gene>
    <name evidence="5" type="ORF">TWF106_007052</name>
</gene>
<accession>A0A7C8UL00</accession>
<dbReference type="SUPFAM" id="SSF53474">
    <property type="entry name" value="alpha/beta-Hydrolases"/>
    <property type="match status" value="1"/>
</dbReference>
<evidence type="ECO:0000313" key="5">
    <source>
        <dbReference type="EMBL" id="KAF3219629.1"/>
    </source>
</evidence>
<feature type="domain" description="Nephrocystin 3-like N-terminal" evidence="4">
    <location>
        <begin position="476"/>
        <end position="642"/>
    </location>
</feature>